<name>A0ABM1BQK5_LIMPO</name>
<dbReference type="Pfam" id="PF07714">
    <property type="entry name" value="PK_Tyr_Ser-Thr"/>
    <property type="match status" value="1"/>
</dbReference>
<feature type="chain" id="PRO_5046731593" evidence="7">
    <location>
        <begin position="21"/>
        <end position="1056"/>
    </location>
</feature>
<dbReference type="Pfam" id="PF22540">
    <property type="entry name" value="RET_CRD"/>
    <property type="match status" value="1"/>
</dbReference>
<dbReference type="Gene3D" id="2.60.40.60">
    <property type="entry name" value="Cadherins"/>
    <property type="match status" value="1"/>
</dbReference>
<dbReference type="InterPro" id="IPR001245">
    <property type="entry name" value="Ser-Thr/Tyr_kinase_cat_dom"/>
</dbReference>
<dbReference type="InterPro" id="IPR008266">
    <property type="entry name" value="Tyr_kinase_AS"/>
</dbReference>
<keyword evidence="10" id="KW-1185">Reference proteome</keyword>
<dbReference type="SMART" id="SM00219">
    <property type="entry name" value="TyrKc"/>
    <property type="match status" value="1"/>
</dbReference>
<feature type="binding site" evidence="4">
    <location>
        <position position="723"/>
    </location>
    <ligand>
        <name>ATP</name>
        <dbReference type="ChEBI" id="CHEBI:30616"/>
    </ligand>
</feature>
<keyword evidence="3" id="KW-0106">Calcium</keyword>
<evidence type="ECO:0000256" key="6">
    <source>
        <dbReference type="SAM" id="Phobius"/>
    </source>
</evidence>
<evidence type="ECO:0000256" key="4">
    <source>
        <dbReference type="PROSITE-ProRule" id="PRU10141"/>
    </source>
</evidence>
<feature type="region of interest" description="Disordered" evidence="5">
    <location>
        <begin position="651"/>
        <end position="673"/>
    </location>
</feature>
<organism evidence="10 11">
    <name type="scientific">Limulus polyphemus</name>
    <name type="common">Atlantic horseshoe crab</name>
    <dbReference type="NCBI Taxonomy" id="6850"/>
    <lineage>
        <taxon>Eukaryota</taxon>
        <taxon>Metazoa</taxon>
        <taxon>Ecdysozoa</taxon>
        <taxon>Arthropoda</taxon>
        <taxon>Chelicerata</taxon>
        <taxon>Merostomata</taxon>
        <taxon>Xiphosura</taxon>
        <taxon>Limulidae</taxon>
        <taxon>Limulus</taxon>
    </lineage>
</organism>
<dbReference type="PROSITE" id="PS00107">
    <property type="entry name" value="PROTEIN_KINASE_ATP"/>
    <property type="match status" value="1"/>
</dbReference>
<dbReference type="InterPro" id="IPR050122">
    <property type="entry name" value="RTK"/>
</dbReference>
<keyword evidence="4" id="KW-0067">ATP-binding</keyword>
<dbReference type="PROSITE" id="PS50268">
    <property type="entry name" value="CADHERIN_2"/>
    <property type="match status" value="2"/>
</dbReference>
<keyword evidence="6" id="KW-0812">Transmembrane</keyword>
<feature type="domain" description="Cadherin" evidence="9">
    <location>
        <begin position="51"/>
        <end position="144"/>
    </location>
</feature>
<protein>
    <submittedName>
        <fullName evidence="11">Proto-oncogene tyrosine-protein kinase receptor Ret-like</fullName>
    </submittedName>
</protein>
<dbReference type="InterPro" id="IPR002126">
    <property type="entry name" value="Cadherin-like_dom"/>
</dbReference>
<dbReference type="PRINTS" id="PR00109">
    <property type="entry name" value="TYRKINASE"/>
</dbReference>
<dbReference type="PANTHER" id="PTHR24416">
    <property type="entry name" value="TYROSINE-PROTEIN KINASE RECEPTOR"/>
    <property type="match status" value="1"/>
</dbReference>
<keyword evidence="4" id="KW-0547">Nucleotide-binding</keyword>
<comment type="catalytic activity">
    <reaction evidence="2">
        <text>L-tyrosyl-[protein] + ATP = O-phospho-L-tyrosyl-[protein] + ADP + H(+)</text>
        <dbReference type="Rhea" id="RHEA:10596"/>
        <dbReference type="Rhea" id="RHEA-COMP:10136"/>
        <dbReference type="Rhea" id="RHEA-COMP:20101"/>
        <dbReference type="ChEBI" id="CHEBI:15378"/>
        <dbReference type="ChEBI" id="CHEBI:30616"/>
        <dbReference type="ChEBI" id="CHEBI:46858"/>
        <dbReference type="ChEBI" id="CHEBI:61978"/>
        <dbReference type="ChEBI" id="CHEBI:456216"/>
        <dbReference type="EC" id="2.7.10.1"/>
    </reaction>
</comment>
<feature type="signal peptide" evidence="7">
    <location>
        <begin position="1"/>
        <end position="20"/>
    </location>
</feature>
<comment type="subcellular location">
    <subcellularLocation>
        <location evidence="1">Membrane</location>
        <topology evidence="1">Single-pass membrane protein</topology>
    </subcellularLocation>
</comment>
<dbReference type="PANTHER" id="PTHR24416:SF617">
    <property type="entry name" value="RET ONCOGENE, ISOFORM A"/>
    <property type="match status" value="1"/>
</dbReference>
<accession>A0ABM1BQK5</accession>
<dbReference type="PROSITE" id="PS50011">
    <property type="entry name" value="PROTEIN_KINASE_DOM"/>
    <property type="match status" value="1"/>
</dbReference>
<dbReference type="Proteomes" id="UP000694941">
    <property type="component" value="Unplaced"/>
</dbReference>
<dbReference type="InterPro" id="IPR011009">
    <property type="entry name" value="Kinase-like_dom_sf"/>
</dbReference>
<dbReference type="InterPro" id="IPR055162">
    <property type="entry name" value="RET_CRD"/>
</dbReference>
<evidence type="ECO:0000313" key="11">
    <source>
        <dbReference type="RefSeq" id="XP_013786749.2"/>
    </source>
</evidence>
<feature type="compositionally biased region" description="Polar residues" evidence="5">
    <location>
        <begin position="659"/>
        <end position="673"/>
    </location>
</feature>
<gene>
    <name evidence="11" type="primary">LOC106470728</name>
</gene>
<dbReference type="SUPFAM" id="SSF56112">
    <property type="entry name" value="Protein kinase-like (PK-like)"/>
    <property type="match status" value="1"/>
</dbReference>
<proteinExistence type="predicted"/>
<dbReference type="CDD" id="cd11304">
    <property type="entry name" value="Cadherin_repeat"/>
    <property type="match status" value="1"/>
</dbReference>
<sequence>MPELFVRGPILTILFIQGSCLLFPQKNVNITLPIFYPSDVSFYQLIGIPTDSISSSSGGTVNYQITNVTLQEKDGSQHERNDLFAINSSTGHLSLVKPLEPKTDYLGANFTIRLQATEGNISSSTSCVLNGNISDANDLCRPSFQFCFLNSYAEYDVPESLEPNIVFDHLRPQTVANRCPSFKAQYVVIKGNTVLSIDQRSGSLSLRSHLDADQNEAIHTFKIQCSVRNESFYLEGKMNVFDVNDNAPYKPQNVDSVINVDVNKIEKEGSYIDYQFNVFDKDSATVNNVEARIENDSLGFFNVVITEVYDRAVKEETFTVIMVKTVKPLALLEPDYNFSVIIEDKSVLKGKNHKVLQPVPVQISEQWSFELTSEEEIFKVTPNTGIVYIANTERLQTIEGEMRLNLSWNVKTEKERITVEIIVNVTDKDQSPQLEDCDYCAKYGVQTICLASCGMGTARGRCSWRENNYKTSPTTKYATCSSDITTCPDGVCDELEKTYGHICPQDCCENFEGSVIFPNNVSGKSHGIKMAVGTCTCSTINTCKCVEPIHIDGSQVFDSNNSYSLQYGDSKGRKNPEILSKETEDTNTGFSSTAACGEGCVALIFLALGSAFVACILFILISRIKKYRKNKTKNKYVGNCMSLSVMTSEHINGRPSPVQDPQQSTNETSAGCSSKTLRDTRWEFPRDKLIMEEKLGEGEFGRVMRAQAWGINGHKGYSTVAVKMSKGNGGLSEQQDLYSEFNMLKEVSHPNVIKLLGACTQKGGPFYIIVEYAELGSLRSFLRKSRSLGFEFSDSSMVQVENPMYLSDSGDLCRRNDTRLTKRDLISFAWQITKGMAYLSDMKLIHRDLATRNILLAAGNVIKISDFGLSRDVYEGDTYLKKTKGRVPVKWMAIESLEDHVYTSKSDVWSFGVVLWEIVTLGASPYPGVELERLYNLLKSGYRMEKPKTCSDQLYHIMIMCWRENPYNRPSFKDLVHRFDIMLQETAEYLDLSPIQNNDAHIWTGDENLLIEVESGAEKSEELVCPTPSQDSDCIQLISENLKETIPADIVSDATV</sequence>
<feature type="domain" description="Cadherin" evidence="9">
    <location>
        <begin position="186"/>
        <end position="250"/>
    </location>
</feature>
<keyword evidence="6" id="KW-0472">Membrane</keyword>
<reference evidence="11" key="1">
    <citation type="submission" date="2025-08" db="UniProtKB">
        <authorList>
            <consortium name="RefSeq"/>
        </authorList>
    </citation>
    <scope>IDENTIFICATION</scope>
    <source>
        <tissue evidence="11">Muscle</tissue>
    </source>
</reference>
<keyword evidence="6" id="KW-1133">Transmembrane helix</keyword>
<dbReference type="InterPro" id="IPR000719">
    <property type="entry name" value="Prot_kinase_dom"/>
</dbReference>
<evidence type="ECO:0000256" key="3">
    <source>
        <dbReference type="PROSITE-ProRule" id="PRU00043"/>
    </source>
</evidence>
<evidence type="ECO:0000259" key="8">
    <source>
        <dbReference type="PROSITE" id="PS50011"/>
    </source>
</evidence>
<keyword evidence="7" id="KW-0732">Signal</keyword>
<evidence type="ECO:0000256" key="7">
    <source>
        <dbReference type="SAM" id="SignalP"/>
    </source>
</evidence>
<dbReference type="InterPro" id="IPR017441">
    <property type="entry name" value="Protein_kinase_ATP_BS"/>
</dbReference>
<feature type="transmembrane region" description="Helical" evidence="6">
    <location>
        <begin position="601"/>
        <end position="621"/>
    </location>
</feature>
<dbReference type="GeneID" id="106470728"/>
<evidence type="ECO:0000256" key="2">
    <source>
        <dbReference type="ARBA" id="ARBA00051243"/>
    </source>
</evidence>
<dbReference type="PROSITE" id="PS00109">
    <property type="entry name" value="PROTEIN_KINASE_TYR"/>
    <property type="match status" value="1"/>
</dbReference>
<dbReference type="InterPro" id="IPR020635">
    <property type="entry name" value="Tyr_kinase_cat_dom"/>
</dbReference>
<dbReference type="RefSeq" id="XP_013786749.2">
    <property type="nucleotide sequence ID" value="XM_013931295.2"/>
</dbReference>
<evidence type="ECO:0000256" key="5">
    <source>
        <dbReference type="SAM" id="MobiDB-lite"/>
    </source>
</evidence>
<evidence type="ECO:0000259" key="9">
    <source>
        <dbReference type="PROSITE" id="PS50268"/>
    </source>
</evidence>
<dbReference type="Gene3D" id="1.10.510.10">
    <property type="entry name" value="Transferase(Phosphotransferase) domain 1"/>
    <property type="match status" value="1"/>
</dbReference>
<feature type="domain" description="Protein kinase" evidence="8">
    <location>
        <begin position="689"/>
        <end position="983"/>
    </location>
</feature>
<evidence type="ECO:0000313" key="10">
    <source>
        <dbReference type="Proteomes" id="UP000694941"/>
    </source>
</evidence>
<evidence type="ECO:0000256" key="1">
    <source>
        <dbReference type="ARBA" id="ARBA00004167"/>
    </source>
</evidence>
<dbReference type="Gene3D" id="3.30.200.20">
    <property type="entry name" value="Phosphorylase Kinase, domain 1"/>
    <property type="match status" value="1"/>
</dbReference>